<dbReference type="EMBL" id="JAACJM010000024">
    <property type="protein sequence ID" value="KAF5366202.1"/>
    <property type="molecule type" value="Genomic_DNA"/>
</dbReference>
<organism evidence="1 2">
    <name type="scientific">Tetrapyrgos nigripes</name>
    <dbReference type="NCBI Taxonomy" id="182062"/>
    <lineage>
        <taxon>Eukaryota</taxon>
        <taxon>Fungi</taxon>
        <taxon>Dikarya</taxon>
        <taxon>Basidiomycota</taxon>
        <taxon>Agaricomycotina</taxon>
        <taxon>Agaricomycetes</taxon>
        <taxon>Agaricomycetidae</taxon>
        <taxon>Agaricales</taxon>
        <taxon>Marasmiineae</taxon>
        <taxon>Marasmiaceae</taxon>
        <taxon>Tetrapyrgos</taxon>
    </lineage>
</organism>
<accession>A0A8H5LQV3</accession>
<evidence type="ECO:0000313" key="1">
    <source>
        <dbReference type="EMBL" id="KAF5366202.1"/>
    </source>
</evidence>
<comment type="caution">
    <text evidence="1">The sequence shown here is derived from an EMBL/GenBank/DDBJ whole genome shotgun (WGS) entry which is preliminary data.</text>
</comment>
<reference evidence="1 2" key="1">
    <citation type="journal article" date="2020" name="ISME J.">
        <title>Uncovering the hidden diversity of litter-decomposition mechanisms in mushroom-forming fungi.</title>
        <authorList>
            <person name="Floudas D."/>
            <person name="Bentzer J."/>
            <person name="Ahren D."/>
            <person name="Johansson T."/>
            <person name="Persson P."/>
            <person name="Tunlid A."/>
        </authorList>
    </citation>
    <scope>NUCLEOTIDE SEQUENCE [LARGE SCALE GENOMIC DNA]</scope>
    <source>
        <strain evidence="1 2">CBS 291.85</strain>
    </source>
</reference>
<protein>
    <submittedName>
        <fullName evidence="1">Uncharacterized protein</fullName>
    </submittedName>
</protein>
<evidence type="ECO:0000313" key="2">
    <source>
        <dbReference type="Proteomes" id="UP000559256"/>
    </source>
</evidence>
<sequence>MKHLAIQVYPSNGLLAPAAETSRASHRNREPSPALSLAVFGVIDTASCNSSRVFSRTKYHIDTGIRFRCSPFPHNSTTSTALQEPGKEHWIRDTGNVKLVLRCRTRVNAGVRATIPRIQIVVEGPWASSVHQLRYYHDLAAKQASQGSRSKNATVSWEAAPRMPPEMKKNLAIWIPMTSRNPRNFQKPAGICDERFYSETLSSSHLPHADVNMAQGLEHYANIGSLL</sequence>
<name>A0A8H5LQV3_9AGAR</name>
<gene>
    <name evidence="1" type="ORF">D9758_005787</name>
</gene>
<dbReference type="AlphaFoldDB" id="A0A8H5LQV3"/>
<keyword evidence="2" id="KW-1185">Reference proteome</keyword>
<dbReference type="Proteomes" id="UP000559256">
    <property type="component" value="Unassembled WGS sequence"/>
</dbReference>
<proteinExistence type="predicted"/>